<reference evidence="6 7" key="1">
    <citation type="submission" date="2020-08" db="EMBL/GenBank/DDBJ databases">
        <title>Genomic Encyclopedia of Type Strains, Phase IV (KMG-IV): sequencing the most valuable type-strain genomes for metagenomic binning, comparative biology and taxonomic classification.</title>
        <authorList>
            <person name="Goeker M."/>
        </authorList>
    </citation>
    <scope>NUCLEOTIDE SEQUENCE [LARGE SCALE GENOMIC DNA]</scope>
    <source>
        <strain evidence="6 7">DSM 17245</strain>
    </source>
</reference>
<dbReference type="Gene3D" id="3.40.190.10">
    <property type="entry name" value="Periplasmic binding protein-like II"/>
    <property type="match status" value="2"/>
</dbReference>
<dbReference type="PANTHER" id="PTHR30346:SF0">
    <property type="entry name" value="HCA OPERON TRANSCRIPTIONAL ACTIVATOR HCAR"/>
    <property type="match status" value="1"/>
</dbReference>
<dbReference type="SUPFAM" id="SSF46785">
    <property type="entry name" value="Winged helix' DNA-binding domain"/>
    <property type="match status" value="1"/>
</dbReference>
<dbReference type="GO" id="GO:0032993">
    <property type="term" value="C:protein-DNA complex"/>
    <property type="evidence" value="ECO:0007669"/>
    <property type="project" value="TreeGrafter"/>
</dbReference>
<dbReference type="Pfam" id="PF03466">
    <property type="entry name" value="LysR_substrate"/>
    <property type="match status" value="1"/>
</dbReference>
<dbReference type="GO" id="GO:0003677">
    <property type="term" value="F:DNA binding"/>
    <property type="evidence" value="ECO:0007669"/>
    <property type="project" value="UniProtKB-KW"/>
</dbReference>
<name>A0A7W9W1N0_9FIRM</name>
<feature type="domain" description="HTH lysR-type" evidence="5">
    <location>
        <begin position="2"/>
        <end position="59"/>
    </location>
</feature>
<dbReference type="InterPro" id="IPR005119">
    <property type="entry name" value="LysR_subst-bd"/>
</dbReference>
<dbReference type="SUPFAM" id="SSF53850">
    <property type="entry name" value="Periplasmic binding protein-like II"/>
    <property type="match status" value="1"/>
</dbReference>
<dbReference type="RefSeq" id="WP_183684631.1">
    <property type="nucleotide sequence ID" value="NZ_JACHHH010000012.1"/>
</dbReference>
<dbReference type="InterPro" id="IPR036388">
    <property type="entry name" value="WH-like_DNA-bd_sf"/>
</dbReference>
<protein>
    <submittedName>
        <fullName evidence="6">DNA-binding transcriptional LysR family regulator</fullName>
    </submittedName>
</protein>
<evidence type="ECO:0000256" key="4">
    <source>
        <dbReference type="ARBA" id="ARBA00023163"/>
    </source>
</evidence>
<evidence type="ECO:0000256" key="2">
    <source>
        <dbReference type="ARBA" id="ARBA00023015"/>
    </source>
</evidence>
<evidence type="ECO:0000313" key="6">
    <source>
        <dbReference type="EMBL" id="MBB6042126.1"/>
    </source>
</evidence>
<sequence>MIETYLLEHLAAFKKYKTLSEAAEQVHVTQPTMTRSMAKLEDVFGVPLFTREKKRLRLNDNGELAAKYAEEILDMQDKMFSQVRQLHRLSKTITVGSIAPGPIMELTPTLTSNFSKMTVSTELKDEDKLITGLKNDIYQMVILPHPFKEDGFYSQKCGSEQLCASLVPTHPLAEKSSVSFHDLNGENFLMASEVGMWDSIVRANMPDSRFLRQGSTDELWEVASSSTMSGFSTDLTLRVLGGKKNRVNIPFSDDVSYTDYYCTCRASKKSEYKRWFDTLKRRVND</sequence>
<gene>
    <name evidence="6" type="ORF">HNQ46_002122</name>
</gene>
<dbReference type="Gene3D" id="1.10.10.10">
    <property type="entry name" value="Winged helix-like DNA-binding domain superfamily/Winged helix DNA-binding domain"/>
    <property type="match status" value="1"/>
</dbReference>
<dbReference type="EMBL" id="JACHHH010000012">
    <property type="protein sequence ID" value="MBB6042126.1"/>
    <property type="molecule type" value="Genomic_DNA"/>
</dbReference>
<proteinExistence type="inferred from homology"/>
<dbReference type="InterPro" id="IPR000847">
    <property type="entry name" value="LysR_HTH_N"/>
</dbReference>
<dbReference type="Pfam" id="PF00126">
    <property type="entry name" value="HTH_1"/>
    <property type="match status" value="1"/>
</dbReference>
<organism evidence="6 7">
    <name type="scientific">Oribacterium sinus</name>
    <dbReference type="NCBI Taxonomy" id="237576"/>
    <lineage>
        <taxon>Bacteria</taxon>
        <taxon>Bacillati</taxon>
        <taxon>Bacillota</taxon>
        <taxon>Clostridia</taxon>
        <taxon>Lachnospirales</taxon>
        <taxon>Lachnospiraceae</taxon>
        <taxon>Oribacterium</taxon>
    </lineage>
</organism>
<comment type="similarity">
    <text evidence="1">Belongs to the LysR transcriptional regulatory family.</text>
</comment>
<dbReference type="Proteomes" id="UP000522163">
    <property type="component" value="Unassembled WGS sequence"/>
</dbReference>
<dbReference type="CDD" id="cd05466">
    <property type="entry name" value="PBP2_LTTR_substrate"/>
    <property type="match status" value="1"/>
</dbReference>
<evidence type="ECO:0000256" key="1">
    <source>
        <dbReference type="ARBA" id="ARBA00009437"/>
    </source>
</evidence>
<keyword evidence="3 6" id="KW-0238">DNA-binding</keyword>
<evidence type="ECO:0000259" key="5">
    <source>
        <dbReference type="PROSITE" id="PS50931"/>
    </source>
</evidence>
<dbReference type="AlphaFoldDB" id="A0A7W9W1N0"/>
<dbReference type="PROSITE" id="PS50931">
    <property type="entry name" value="HTH_LYSR"/>
    <property type="match status" value="1"/>
</dbReference>
<dbReference type="PRINTS" id="PR00039">
    <property type="entry name" value="HTHLYSR"/>
</dbReference>
<keyword evidence="2" id="KW-0805">Transcription regulation</keyword>
<accession>A0A7W9W1N0</accession>
<comment type="caution">
    <text evidence="6">The sequence shown here is derived from an EMBL/GenBank/DDBJ whole genome shotgun (WGS) entry which is preliminary data.</text>
</comment>
<dbReference type="InterPro" id="IPR036390">
    <property type="entry name" value="WH_DNA-bd_sf"/>
</dbReference>
<evidence type="ECO:0000256" key="3">
    <source>
        <dbReference type="ARBA" id="ARBA00023125"/>
    </source>
</evidence>
<dbReference type="GO" id="GO:0003700">
    <property type="term" value="F:DNA-binding transcription factor activity"/>
    <property type="evidence" value="ECO:0007669"/>
    <property type="project" value="InterPro"/>
</dbReference>
<dbReference type="GeneID" id="85015638"/>
<dbReference type="PANTHER" id="PTHR30346">
    <property type="entry name" value="TRANSCRIPTIONAL DUAL REGULATOR HCAR-RELATED"/>
    <property type="match status" value="1"/>
</dbReference>
<evidence type="ECO:0000313" key="7">
    <source>
        <dbReference type="Proteomes" id="UP000522163"/>
    </source>
</evidence>
<keyword evidence="4" id="KW-0804">Transcription</keyword>